<name>A0ABV2LIF3_9BACL</name>
<dbReference type="PROSITE" id="PS51462">
    <property type="entry name" value="NUDIX"/>
    <property type="match status" value="1"/>
</dbReference>
<reference evidence="14 15" key="1">
    <citation type="submission" date="2024-06" db="EMBL/GenBank/DDBJ databases">
        <title>Genomic Encyclopedia of Type Strains, Phase IV (KMG-IV): sequencing the most valuable type-strain genomes for metagenomic binning, comparative biology and taxonomic classification.</title>
        <authorList>
            <person name="Goeker M."/>
        </authorList>
    </citation>
    <scope>NUCLEOTIDE SEQUENCE [LARGE SCALE GENOMIC DNA]</scope>
    <source>
        <strain evidence="14 15">DSM 100124</strain>
    </source>
</reference>
<dbReference type="InterPro" id="IPR000086">
    <property type="entry name" value="NUDIX_hydrolase_dom"/>
</dbReference>
<keyword evidence="8" id="KW-0460">Magnesium</keyword>
<keyword evidence="4" id="KW-0235">DNA replication</keyword>
<evidence type="ECO:0000256" key="7">
    <source>
        <dbReference type="ARBA" id="ARBA00022801"/>
    </source>
</evidence>
<comment type="cofactor">
    <cofactor evidence="1">
        <name>Mg(2+)</name>
        <dbReference type="ChEBI" id="CHEBI:18420"/>
    </cofactor>
</comment>
<keyword evidence="6" id="KW-0227">DNA damage</keyword>
<evidence type="ECO:0000256" key="5">
    <source>
        <dbReference type="ARBA" id="ARBA00022723"/>
    </source>
</evidence>
<evidence type="ECO:0000256" key="4">
    <source>
        <dbReference type="ARBA" id="ARBA00022705"/>
    </source>
</evidence>
<dbReference type="InterPro" id="IPR020084">
    <property type="entry name" value="NUDIX_hydrolase_CS"/>
</dbReference>
<dbReference type="SUPFAM" id="SSF55811">
    <property type="entry name" value="Nudix"/>
    <property type="match status" value="1"/>
</dbReference>
<keyword evidence="5" id="KW-0479">Metal-binding</keyword>
<proteinExistence type="inferred from homology"/>
<dbReference type="PRINTS" id="PR00502">
    <property type="entry name" value="NUDIXFAMILY"/>
</dbReference>
<comment type="caution">
    <text evidence="14">The sequence shown here is derived from an EMBL/GenBank/DDBJ whole genome shotgun (WGS) entry which is preliminary data.</text>
</comment>
<dbReference type="PANTHER" id="PTHR47707">
    <property type="entry name" value="8-OXO-DGTP DIPHOSPHATASE"/>
    <property type="match status" value="1"/>
</dbReference>
<comment type="catalytic activity">
    <reaction evidence="10">
        <text>8-oxo-dGTP + H2O = 8-oxo-dGMP + diphosphate + H(+)</text>
        <dbReference type="Rhea" id="RHEA:31575"/>
        <dbReference type="ChEBI" id="CHEBI:15377"/>
        <dbReference type="ChEBI" id="CHEBI:15378"/>
        <dbReference type="ChEBI" id="CHEBI:33019"/>
        <dbReference type="ChEBI" id="CHEBI:63224"/>
        <dbReference type="ChEBI" id="CHEBI:77896"/>
        <dbReference type="EC" id="3.6.1.55"/>
    </reaction>
</comment>
<protein>
    <recommendedName>
        <fullName evidence="11">8-oxo-dGTP diphosphatase</fullName>
        <ecNumber evidence="11">3.6.1.55</ecNumber>
    </recommendedName>
</protein>
<evidence type="ECO:0000313" key="15">
    <source>
        <dbReference type="Proteomes" id="UP001549097"/>
    </source>
</evidence>
<dbReference type="RefSeq" id="WP_198767333.1">
    <property type="nucleotide sequence ID" value="NZ_JAEACF010000001.1"/>
</dbReference>
<evidence type="ECO:0000259" key="13">
    <source>
        <dbReference type="PROSITE" id="PS51462"/>
    </source>
</evidence>
<sequence>MNGKNEIHVVVKGLIMYQDQYLIVKRSDEDEIGAGTWECPGGKIEFEEEIKQALIREINEETGLVISVDHILYATTFFTDPTRKVVLLTYLCHADTYEVLLSVEHSAYMWVTKEELKIHLPQNIIQNLLNSQVITK</sequence>
<evidence type="ECO:0000256" key="11">
    <source>
        <dbReference type="ARBA" id="ARBA00038905"/>
    </source>
</evidence>
<keyword evidence="15" id="KW-1185">Reference proteome</keyword>
<gene>
    <name evidence="14" type="ORF">ABID52_001949</name>
</gene>
<evidence type="ECO:0000256" key="2">
    <source>
        <dbReference type="ARBA" id="ARBA00005582"/>
    </source>
</evidence>
<evidence type="ECO:0000256" key="10">
    <source>
        <dbReference type="ARBA" id="ARBA00035861"/>
    </source>
</evidence>
<comment type="similarity">
    <text evidence="2 12">Belongs to the Nudix hydrolase family.</text>
</comment>
<dbReference type="InterPro" id="IPR020476">
    <property type="entry name" value="Nudix_hydrolase"/>
</dbReference>
<dbReference type="InterPro" id="IPR015797">
    <property type="entry name" value="NUDIX_hydrolase-like_dom_sf"/>
</dbReference>
<organism evidence="14 15">
    <name type="scientific">Fictibacillus halophilus</name>
    <dbReference type="NCBI Taxonomy" id="1610490"/>
    <lineage>
        <taxon>Bacteria</taxon>
        <taxon>Bacillati</taxon>
        <taxon>Bacillota</taxon>
        <taxon>Bacilli</taxon>
        <taxon>Bacillales</taxon>
        <taxon>Fictibacillaceae</taxon>
        <taxon>Fictibacillus</taxon>
    </lineage>
</organism>
<evidence type="ECO:0000313" key="14">
    <source>
        <dbReference type="EMBL" id="MET3728368.1"/>
    </source>
</evidence>
<dbReference type="Gene3D" id="3.90.79.10">
    <property type="entry name" value="Nucleoside Triphosphate Pyrophosphohydrolase"/>
    <property type="match status" value="1"/>
</dbReference>
<evidence type="ECO:0000256" key="1">
    <source>
        <dbReference type="ARBA" id="ARBA00001946"/>
    </source>
</evidence>
<dbReference type="EMBL" id="JBEPMP010000001">
    <property type="protein sequence ID" value="MET3728368.1"/>
    <property type="molecule type" value="Genomic_DNA"/>
</dbReference>
<dbReference type="PANTHER" id="PTHR47707:SF1">
    <property type="entry name" value="NUDIX HYDROLASE FAMILY PROTEIN"/>
    <property type="match status" value="1"/>
</dbReference>
<dbReference type="Proteomes" id="UP001549097">
    <property type="component" value="Unassembled WGS sequence"/>
</dbReference>
<feature type="domain" description="Nudix hydrolase" evidence="13">
    <location>
        <begin position="6"/>
        <end position="133"/>
    </location>
</feature>
<dbReference type="EC" id="3.6.1.55" evidence="11"/>
<dbReference type="PROSITE" id="PS00893">
    <property type="entry name" value="NUDIX_BOX"/>
    <property type="match status" value="1"/>
</dbReference>
<evidence type="ECO:0000256" key="9">
    <source>
        <dbReference type="ARBA" id="ARBA00023204"/>
    </source>
</evidence>
<keyword evidence="3" id="KW-0515">Mutator protein</keyword>
<evidence type="ECO:0000256" key="6">
    <source>
        <dbReference type="ARBA" id="ARBA00022763"/>
    </source>
</evidence>
<dbReference type="GO" id="GO:0035539">
    <property type="term" value="F:8-oxo-7,8-dihydrodeoxyguanosine triphosphate pyrophosphatase activity"/>
    <property type="evidence" value="ECO:0007669"/>
    <property type="project" value="UniProtKB-EC"/>
</dbReference>
<dbReference type="InterPro" id="IPR047127">
    <property type="entry name" value="MutT-like"/>
</dbReference>
<dbReference type="Pfam" id="PF00293">
    <property type="entry name" value="NUDIX"/>
    <property type="match status" value="1"/>
</dbReference>
<keyword evidence="9" id="KW-0234">DNA repair</keyword>
<keyword evidence="7 12" id="KW-0378">Hydrolase</keyword>
<evidence type="ECO:0000256" key="3">
    <source>
        <dbReference type="ARBA" id="ARBA00022457"/>
    </source>
</evidence>
<dbReference type="CDD" id="cd04699">
    <property type="entry name" value="NUDIX_MutT_Nudt1"/>
    <property type="match status" value="1"/>
</dbReference>
<accession>A0ABV2LIF3</accession>
<evidence type="ECO:0000256" key="12">
    <source>
        <dbReference type="RuleBase" id="RU003476"/>
    </source>
</evidence>
<evidence type="ECO:0000256" key="8">
    <source>
        <dbReference type="ARBA" id="ARBA00022842"/>
    </source>
</evidence>